<dbReference type="AlphaFoldDB" id="A0A3M8STP0"/>
<dbReference type="PANTHER" id="PTHR12126:SF11">
    <property type="entry name" value="NADH DEHYDROGENASE [UBIQUINONE] 1 ALPHA SUBCOMPLEX SUBUNIT 9, MITOCHONDRIAL"/>
    <property type="match status" value="1"/>
</dbReference>
<evidence type="ECO:0000313" key="4">
    <source>
        <dbReference type="Proteomes" id="UP000267049"/>
    </source>
</evidence>
<accession>A0A3M8STP0</accession>
<dbReference type="Proteomes" id="UP000267049">
    <property type="component" value="Unassembled WGS sequence"/>
</dbReference>
<dbReference type="InterPro" id="IPR036291">
    <property type="entry name" value="NAD(P)-bd_dom_sf"/>
</dbReference>
<dbReference type="Gene3D" id="3.40.50.720">
    <property type="entry name" value="NAD(P)-binding Rossmann-like Domain"/>
    <property type="match status" value="1"/>
</dbReference>
<dbReference type="EMBL" id="RIBS01000006">
    <property type="protein sequence ID" value="RNF82846.1"/>
    <property type="molecule type" value="Genomic_DNA"/>
</dbReference>
<reference evidence="3 4" key="1">
    <citation type="submission" date="2018-11" db="EMBL/GenBank/DDBJ databases">
        <title>Lysobacter cryohumiis sp. nov., isolated from soil in the Tianshan Mountains, Xinjiang, China.</title>
        <authorList>
            <person name="Luo Y."/>
            <person name="Sheng H."/>
        </authorList>
    </citation>
    <scope>NUCLEOTIDE SEQUENCE [LARGE SCALE GENOMIC DNA]</scope>
    <source>
        <strain evidence="3 4">ZS60</strain>
    </source>
</reference>
<feature type="transmembrane region" description="Helical" evidence="1">
    <location>
        <begin position="6"/>
        <end position="26"/>
    </location>
</feature>
<evidence type="ECO:0000259" key="2">
    <source>
        <dbReference type="Pfam" id="PF01370"/>
    </source>
</evidence>
<dbReference type="SUPFAM" id="SSF51735">
    <property type="entry name" value="NAD(P)-binding Rossmann-fold domains"/>
    <property type="match status" value="1"/>
</dbReference>
<keyword evidence="1" id="KW-0472">Membrane</keyword>
<dbReference type="OrthoDB" id="9776313at2"/>
<dbReference type="Pfam" id="PF01370">
    <property type="entry name" value="Epimerase"/>
    <property type="match status" value="1"/>
</dbReference>
<feature type="transmembrane region" description="Helical" evidence="1">
    <location>
        <begin position="306"/>
        <end position="331"/>
    </location>
</feature>
<keyword evidence="1" id="KW-1133">Transmembrane helix</keyword>
<name>A0A3M8STP0_9GAMM</name>
<feature type="transmembrane region" description="Helical" evidence="1">
    <location>
        <begin position="380"/>
        <end position="401"/>
    </location>
</feature>
<dbReference type="GO" id="GO:0044877">
    <property type="term" value="F:protein-containing complex binding"/>
    <property type="evidence" value="ECO:0007669"/>
    <property type="project" value="TreeGrafter"/>
</dbReference>
<dbReference type="InterPro" id="IPR051207">
    <property type="entry name" value="ComplexI_NDUFA9_subunit"/>
</dbReference>
<evidence type="ECO:0000256" key="1">
    <source>
        <dbReference type="SAM" id="Phobius"/>
    </source>
</evidence>
<dbReference type="InterPro" id="IPR001509">
    <property type="entry name" value="Epimerase_deHydtase"/>
</dbReference>
<evidence type="ECO:0000313" key="3">
    <source>
        <dbReference type="EMBL" id="RNF82846.1"/>
    </source>
</evidence>
<keyword evidence="4" id="KW-1185">Reference proteome</keyword>
<feature type="transmembrane region" description="Helical" evidence="1">
    <location>
        <begin position="407"/>
        <end position="424"/>
    </location>
</feature>
<dbReference type="PANTHER" id="PTHR12126">
    <property type="entry name" value="NADH-UBIQUINONE OXIDOREDUCTASE 39 KDA SUBUNIT-RELATED"/>
    <property type="match status" value="1"/>
</dbReference>
<comment type="caution">
    <text evidence="3">The sequence shown here is derived from an EMBL/GenBank/DDBJ whole genome shotgun (WGS) entry which is preliminary data.</text>
</comment>
<dbReference type="Pfam" id="PF13781">
    <property type="entry name" value="DoxX_3"/>
    <property type="match status" value="1"/>
</dbReference>
<keyword evidence="1" id="KW-0812">Transmembrane</keyword>
<dbReference type="InterPro" id="IPR025695">
    <property type="entry name" value="DoxX-like"/>
</dbReference>
<protein>
    <submittedName>
        <fullName evidence="3">SDR family oxidoreductase</fullName>
    </submittedName>
</protein>
<proteinExistence type="predicted"/>
<feature type="transmembrane region" description="Helical" evidence="1">
    <location>
        <begin position="343"/>
        <end position="368"/>
    </location>
</feature>
<gene>
    <name evidence="3" type="ORF">EER27_13130</name>
</gene>
<organism evidence="3 4">
    <name type="scientific">Montanilutibacter psychrotolerans</name>
    <dbReference type="NCBI Taxonomy" id="1327343"/>
    <lineage>
        <taxon>Bacteria</taxon>
        <taxon>Pseudomonadati</taxon>
        <taxon>Pseudomonadota</taxon>
        <taxon>Gammaproteobacteria</taxon>
        <taxon>Lysobacterales</taxon>
        <taxon>Lysobacteraceae</taxon>
        <taxon>Montanilutibacter</taxon>
    </lineage>
</organism>
<sequence>MQRTALVLGGNGFIGAFVVAALRAHGWRVRRLVRQRGAMHGQDECHGDLAGMTDPAAWREALAGVHAVVNVAGILRERGRDTFAAIHVDAPLALAQACVATGVSRYVQVSALGDPADAAFIASKHRFDDALLALPLHAVVLRPSLVYSAAGSFGGSSLMRAMAALPWALPLPGNGRWPLDPIAAEDIGELVAQALVGDARGMYEVGGPQRMSLRDYQWHWRRWFGHRGHREWHIPERVVGLQARLGQWLGAGPVGQTTWRLLQRGCVTGDGALARLRDDFGVVPRTLHEALAQRPAQVQDRWHAHLYVLGPLLRGGVVALWLLSALVGWITPPETIEQMVEGSALAGFAPVVMARATASLDLVLALWLCTSWRPRWAVTLMLLSVLGYTLGFGLGLSAQWLDPLGGLAKNLALLPALAVLWVLVERRG</sequence>
<feature type="domain" description="NAD-dependent epimerase/dehydratase" evidence="2">
    <location>
        <begin position="5"/>
        <end position="150"/>
    </location>
</feature>